<gene>
    <name evidence="8" type="ORF">G5C60_16490</name>
</gene>
<keyword evidence="2 7" id="KW-0732">Signal</keyword>
<dbReference type="Gene3D" id="2.115.10.20">
    <property type="entry name" value="Glycosyl hydrolase domain, family 43"/>
    <property type="match status" value="2"/>
</dbReference>
<name>A0A6G4V562_9ACTN</name>
<feature type="active site" description="Proton acceptor" evidence="5">
    <location>
        <position position="57"/>
    </location>
</feature>
<sequence>MSRNDESPDVPSRRLVLKGALAAGALTAVPGVAQAAAPEAAGATAAYVNPLVRNRADPHIHRHTDGYYYFTATAPEYDRIILRRSRTLRGLTKASESVIWKKHPTGDMGAHIWAPEIHHIDGKWYIYFAAAPANDIWAIRIWVLENASRNPFQGTWTEKGQLKTAWETFSLDATTFTHRGSRYLAWAQHEPGMDNNTAVWLSKMANPWTLTGPQVRLTTPEFDWETIGFKVNEGPSVIQRNGRVFMSYSASATDFNYCLGLLTADADSDLMDPASWAKSPKPVFTSNDTTKQYGPGHNSFTVAEDGRTDVLVYHARQYKEIVGDPLNDPNRHTRIQKLGWKPDGTPDFGIPVADTPVHKPKATTRYTMTAFTNSSESNLYVYESTDALTYQLLKGPAYTPPTGLIRDPSIIKHTDGYYWIVYTTNWTGNTIGFARSKDRVTWSFVANHTLQTPGLARTWAPEWFVDTNGSVNVVVSLDTANNSVFRPHLLTATDASLRNWSVPKPLPGLDDSNYIDTFIVRHGGKYHAITKQETTKYLEHAVADRLAGPYTFVGTGDWAGWGSWREGPALVRLDNGGWRVYFDGYAEKKYYYSDSLDGLKTWTPIRQVPQLTGFARHFTVLKESV</sequence>
<protein>
    <submittedName>
        <fullName evidence="8">Family 43 glycosylhydrolase</fullName>
    </submittedName>
</protein>
<feature type="site" description="Important for catalytic activity, responsible for pKa modulation of the active site Glu and correct orientation of both the proton donor and substrate" evidence="6">
    <location>
        <position position="172"/>
    </location>
</feature>
<dbReference type="PANTHER" id="PTHR43817:SF1">
    <property type="entry name" value="HYDROLASE, FAMILY 43, PUTATIVE (AFU_ORTHOLOGUE AFUA_3G01660)-RELATED"/>
    <property type="match status" value="1"/>
</dbReference>
<dbReference type="PANTHER" id="PTHR43817">
    <property type="entry name" value="GLYCOSYL HYDROLASE"/>
    <property type="match status" value="1"/>
</dbReference>
<keyword evidence="4" id="KW-0326">Glycosidase</keyword>
<dbReference type="CDD" id="cd08983">
    <property type="entry name" value="GH43_Bt3655-like"/>
    <property type="match status" value="1"/>
</dbReference>
<keyword evidence="3 8" id="KW-0378">Hydrolase</keyword>
<dbReference type="InterPro" id="IPR006710">
    <property type="entry name" value="Glyco_hydro_43"/>
</dbReference>
<evidence type="ECO:0000256" key="6">
    <source>
        <dbReference type="PIRSR" id="PIRSR606710-2"/>
    </source>
</evidence>
<evidence type="ECO:0000256" key="1">
    <source>
        <dbReference type="ARBA" id="ARBA00009865"/>
    </source>
</evidence>
<evidence type="ECO:0000256" key="2">
    <source>
        <dbReference type="ARBA" id="ARBA00022729"/>
    </source>
</evidence>
<dbReference type="InterPro" id="IPR023296">
    <property type="entry name" value="Glyco_hydro_beta-prop_sf"/>
</dbReference>
<evidence type="ECO:0000256" key="3">
    <source>
        <dbReference type="ARBA" id="ARBA00022801"/>
    </source>
</evidence>
<evidence type="ECO:0000256" key="5">
    <source>
        <dbReference type="PIRSR" id="PIRSR606710-1"/>
    </source>
</evidence>
<keyword evidence="9" id="KW-1185">Reference proteome</keyword>
<feature type="signal peptide" evidence="7">
    <location>
        <begin position="1"/>
        <end position="35"/>
    </location>
</feature>
<dbReference type="SUPFAM" id="SSF75005">
    <property type="entry name" value="Arabinanase/levansucrase/invertase"/>
    <property type="match status" value="2"/>
</dbReference>
<feature type="chain" id="PRO_5026124814" evidence="7">
    <location>
        <begin position="36"/>
        <end position="625"/>
    </location>
</feature>
<evidence type="ECO:0000256" key="7">
    <source>
        <dbReference type="SAM" id="SignalP"/>
    </source>
</evidence>
<comment type="similarity">
    <text evidence="1">Belongs to the glycosyl hydrolase 43 family.</text>
</comment>
<dbReference type="CDD" id="cd18817">
    <property type="entry name" value="GH43f_LbAraf43-like"/>
    <property type="match status" value="1"/>
</dbReference>
<dbReference type="Pfam" id="PF04616">
    <property type="entry name" value="Glyco_hydro_43"/>
    <property type="match status" value="2"/>
</dbReference>
<proteinExistence type="inferred from homology"/>
<dbReference type="GO" id="GO:0005975">
    <property type="term" value="P:carbohydrate metabolic process"/>
    <property type="evidence" value="ECO:0007669"/>
    <property type="project" value="InterPro"/>
</dbReference>
<dbReference type="InterPro" id="IPR006311">
    <property type="entry name" value="TAT_signal"/>
</dbReference>
<dbReference type="Proteomes" id="UP000472335">
    <property type="component" value="Unassembled WGS sequence"/>
</dbReference>
<organism evidence="8 9">
    <name type="scientific">Streptomyces scabichelini</name>
    <dbReference type="NCBI Taxonomy" id="2711217"/>
    <lineage>
        <taxon>Bacteria</taxon>
        <taxon>Bacillati</taxon>
        <taxon>Actinomycetota</taxon>
        <taxon>Actinomycetes</taxon>
        <taxon>Kitasatosporales</taxon>
        <taxon>Streptomycetaceae</taxon>
        <taxon>Streptomyces</taxon>
    </lineage>
</organism>
<dbReference type="AlphaFoldDB" id="A0A6G4V562"/>
<evidence type="ECO:0000313" key="8">
    <source>
        <dbReference type="EMBL" id="NGO09156.1"/>
    </source>
</evidence>
<accession>A0A6G4V562</accession>
<evidence type="ECO:0000256" key="4">
    <source>
        <dbReference type="ARBA" id="ARBA00023295"/>
    </source>
</evidence>
<dbReference type="GO" id="GO:0004553">
    <property type="term" value="F:hydrolase activity, hydrolyzing O-glycosyl compounds"/>
    <property type="evidence" value="ECO:0007669"/>
    <property type="project" value="InterPro"/>
</dbReference>
<dbReference type="PROSITE" id="PS51318">
    <property type="entry name" value="TAT"/>
    <property type="match status" value="1"/>
</dbReference>
<feature type="active site" description="Proton donor" evidence="5">
    <location>
        <position position="233"/>
    </location>
</feature>
<evidence type="ECO:0000313" key="9">
    <source>
        <dbReference type="Proteomes" id="UP000472335"/>
    </source>
</evidence>
<comment type="caution">
    <text evidence="8">The sequence shown here is derived from an EMBL/GenBank/DDBJ whole genome shotgun (WGS) entry which is preliminary data.</text>
</comment>
<dbReference type="EMBL" id="JAAKZY010000045">
    <property type="protein sequence ID" value="NGO09156.1"/>
    <property type="molecule type" value="Genomic_DNA"/>
</dbReference>
<reference evidence="8 9" key="1">
    <citation type="submission" date="2020-02" db="EMBL/GenBank/DDBJ databases">
        <title>Whole-genome analyses of novel actinobacteria.</title>
        <authorList>
            <person name="Sahin N."/>
            <person name="Gencbay T."/>
        </authorList>
    </citation>
    <scope>NUCLEOTIDE SEQUENCE [LARGE SCALE GENOMIC DNA]</scope>
    <source>
        <strain evidence="8 9">HC44</strain>
    </source>
</reference>